<reference evidence="3" key="1">
    <citation type="journal article" date="2018" name="Nat. Microbiol.">
        <title>Leveraging single-cell genomics to expand the fungal tree of life.</title>
        <authorList>
            <person name="Ahrendt S.R."/>
            <person name="Quandt C.A."/>
            <person name="Ciobanu D."/>
            <person name="Clum A."/>
            <person name="Salamov A."/>
            <person name="Andreopoulos B."/>
            <person name="Cheng J.F."/>
            <person name="Woyke T."/>
            <person name="Pelin A."/>
            <person name="Henrissat B."/>
            <person name="Reynolds N.K."/>
            <person name="Benny G.L."/>
            <person name="Smith M.E."/>
            <person name="James T.Y."/>
            <person name="Grigoriev I.V."/>
        </authorList>
    </citation>
    <scope>NUCLEOTIDE SEQUENCE [LARGE SCALE GENOMIC DNA]</scope>
</reference>
<gene>
    <name evidence="2" type="ORF">BDK51DRAFT_47088</name>
</gene>
<evidence type="ECO:0000313" key="3">
    <source>
        <dbReference type="Proteomes" id="UP000269721"/>
    </source>
</evidence>
<accession>A0A4P9WHD8</accession>
<protein>
    <submittedName>
        <fullName evidence="2">Uncharacterized protein</fullName>
    </submittedName>
</protein>
<evidence type="ECO:0000313" key="2">
    <source>
        <dbReference type="EMBL" id="RKO89946.1"/>
    </source>
</evidence>
<proteinExistence type="predicted"/>
<keyword evidence="3" id="KW-1185">Reference proteome</keyword>
<dbReference type="Proteomes" id="UP000269721">
    <property type="component" value="Unassembled WGS sequence"/>
</dbReference>
<dbReference type="EMBL" id="KZ995804">
    <property type="protein sequence ID" value="RKO89946.1"/>
    <property type="molecule type" value="Genomic_DNA"/>
</dbReference>
<organism evidence="2 3">
    <name type="scientific">Blyttiomyces helicus</name>
    <dbReference type="NCBI Taxonomy" id="388810"/>
    <lineage>
        <taxon>Eukaryota</taxon>
        <taxon>Fungi</taxon>
        <taxon>Fungi incertae sedis</taxon>
        <taxon>Chytridiomycota</taxon>
        <taxon>Chytridiomycota incertae sedis</taxon>
        <taxon>Chytridiomycetes</taxon>
        <taxon>Chytridiomycetes incertae sedis</taxon>
        <taxon>Blyttiomyces</taxon>
    </lineage>
</organism>
<dbReference type="AlphaFoldDB" id="A0A4P9WHD8"/>
<evidence type="ECO:0000256" key="1">
    <source>
        <dbReference type="SAM" id="MobiDB-lite"/>
    </source>
</evidence>
<feature type="region of interest" description="Disordered" evidence="1">
    <location>
        <begin position="159"/>
        <end position="192"/>
    </location>
</feature>
<feature type="compositionally biased region" description="Basic and acidic residues" evidence="1">
    <location>
        <begin position="220"/>
        <end position="233"/>
    </location>
</feature>
<feature type="region of interest" description="Disordered" evidence="1">
    <location>
        <begin position="220"/>
        <end position="251"/>
    </location>
</feature>
<feature type="compositionally biased region" description="Polar residues" evidence="1">
    <location>
        <begin position="167"/>
        <end position="186"/>
    </location>
</feature>
<feature type="region of interest" description="Disordered" evidence="1">
    <location>
        <begin position="1"/>
        <end position="25"/>
    </location>
</feature>
<sequence length="251" mass="27541">MARVTGAETPPPPPSEGAATPSQHLKHLMPSPFLRRSRTIPTANILDDHHLSFACDEVSGVIDIELRALAFLCATAQQRPPHSNPRLEESMGSKTIIITLVVLHPSLPSQAMNPIRLPPFCAETGLDIELRLSSWFVPGPPQCVFRQRISWAYDGGSRPDKNPKSWLRNNQSSEPEGSDLAQSREGTGSDGSCRVDGEVRLLLPFRFILEEVGAIVARGRQERGSGNRTEKQRQGVPRKIARSCSRAGDGR</sequence>
<name>A0A4P9WHD8_9FUNG</name>